<keyword evidence="2" id="KW-1185">Reference proteome</keyword>
<reference evidence="1" key="1">
    <citation type="submission" date="2022-03" db="EMBL/GenBank/DDBJ databases">
        <title>The complete genome sequence of a Methyloterrigena soli.</title>
        <authorList>
            <person name="Zi Z."/>
        </authorList>
    </citation>
    <scope>NUCLEOTIDE SEQUENCE</scope>
    <source>
        <strain evidence="1">M48</strain>
    </source>
</reference>
<organism evidence="1 2">
    <name type="scientific">Paradevosia shaoguanensis</name>
    <dbReference type="NCBI Taxonomy" id="1335043"/>
    <lineage>
        <taxon>Bacteria</taxon>
        <taxon>Pseudomonadati</taxon>
        <taxon>Pseudomonadota</taxon>
        <taxon>Alphaproteobacteria</taxon>
        <taxon>Hyphomicrobiales</taxon>
        <taxon>Devosiaceae</taxon>
        <taxon>Paradevosia</taxon>
    </lineage>
</organism>
<proteinExistence type="predicted"/>
<dbReference type="InterPro" id="IPR008257">
    <property type="entry name" value="Pept_M19"/>
</dbReference>
<dbReference type="InterPro" id="IPR032466">
    <property type="entry name" value="Metal_Hydrolase"/>
</dbReference>
<dbReference type="AlphaFoldDB" id="A0AA41QJG6"/>
<dbReference type="GO" id="GO:0006508">
    <property type="term" value="P:proteolysis"/>
    <property type="evidence" value="ECO:0007669"/>
    <property type="project" value="InterPro"/>
</dbReference>
<gene>
    <name evidence="1" type="ORF">ML536_04315</name>
</gene>
<dbReference type="PANTHER" id="PTHR10443:SF12">
    <property type="entry name" value="DIPEPTIDASE"/>
    <property type="match status" value="1"/>
</dbReference>
<dbReference type="Pfam" id="PF01244">
    <property type="entry name" value="Peptidase_M19"/>
    <property type="match status" value="1"/>
</dbReference>
<accession>A0AA41QJG6</accession>
<dbReference type="Proteomes" id="UP001156140">
    <property type="component" value="Unassembled WGS sequence"/>
</dbReference>
<evidence type="ECO:0000313" key="1">
    <source>
        <dbReference type="EMBL" id="MCI0126046.1"/>
    </source>
</evidence>
<dbReference type="PROSITE" id="PS51365">
    <property type="entry name" value="RENAL_DIPEPTIDASE_2"/>
    <property type="match status" value="1"/>
</dbReference>
<dbReference type="InterPro" id="IPR000180">
    <property type="entry name" value="Dipep_AS"/>
</dbReference>
<sequence>MTPIPVFDGHNDVLLRLLTDYAADPTKAFIEGTKDGHLDLPRARAGGLVGGFFAIFPPNPKKTDFTAPGAIGGNPPLPEQLTLEQGRQSTLAMVRILLDLTRSPDSPVALCRNRAELDAAIAVGKLATIMHIEGAEAIDANLDMLEVLYAAGLRSIGPVWSRSNIFGHGVPFHFPASPDIGPGLTAAGKDLVRACNRLGMVIDLSHLNEAGFWDVARLSTAPLVATHSNAHAICASARNLTDKQLAAIAESNGMVGLNFATGFLRPDGAMRGDTAIDIMVRHLDYLIEKLGEGRVGFGSDFDGANIPSAIGSVAGLPVLTDALKARGYSDALIRRLACGNWLDLLERTIG</sequence>
<dbReference type="PROSITE" id="PS00869">
    <property type="entry name" value="RENAL_DIPEPTIDASE_1"/>
    <property type="match status" value="1"/>
</dbReference>
<dbReference type="PANTHER" id="PTHR10443">
    <property type="entry name" value="MICROSOMAL DIPEPTIDASE"/>
    <property type="match status" value="1"/>
</dbReference>
<dbReference type="CDD" id="cd01301">
    <property type="entry name" value="rDP_like"/>
    <property type="match status" value="1"/>
</dbReference>
<protein>
    <submittedName>
        <fullName evidence="1">Dipeptidase</fullName>
    </submittedName>
</protein>
<comment type="caution">
    <text evidence="1">The sequence shown here is derived from an EMBL/GenBank/DDBJ whole genome shotgun (WGS) entry which is preliminary data.</text>
</comment>
<name>A0AA41QJG6_9HYPH</name>
<dbReference type="Gene3D" id="3.20.20.140">
    <property type="entry name" value="Metal-dependent hydrolases"/>
    <property type="match status" value="1"/>
</dbReference>
<dbReference type="GO" id="GO:0070573">
    <property type="term" value="F:metallodipeptidase activity"/>
    <property type="evidence" value="ECO:0007669"/>
    <property type="project" value="InterPro"/>
</dbReference>
<dbReference type="SUPFAM" id="SSF51556">
    <property type="entry name" value="Metallo-dependent hydrolases"/>
    <property type="match status" value="1"/>
</dbReference>
<evidence type="ECO:0000313" key="2">
    <source>
        <dbReference type="Proteomes" id="UP001156140"/>
    </source>
</evidence>
<dbReference type="EMBL" id="JALAZD010000001">
    <property type="protein sequence ID" value="MCI0126046.1"/>
    <property type="molecule type" value="Genomic_DNA"/>
</dbReference>
<dbReference type="RefSeq" id="WP_281735086.1">
    <property type="nucleotide sequence ID" value="NZ_JAKETQ010000001.1"/>
</dbReference>